<proteinExistence type="predicted"/>
<dbReference type="Proteomes" id="UP001168528">
    <property type="component" value="Unassembled WGS sequence"/>
</dbReference>
<evidence type="ECO:0008006" key="3">
    <source>
        <dbReference type="Google" id="ProtNLM"/>
    </source>
</evidence>
<accession>A0ABT8R4P5</accession>
<dbReference type="EMBL" id="JAUKPO010000005">
    <property type="protein sequence ID" value="MDO1446914.1"/>
    <property type="molecule type" value="Genomic_DNA"/>
</dbReference>
<keyword evidence="2" id="KW-1185">Reference proteome</keyword>
<comment type="caution">
    <text evidence="1">The sequence shown here is derived from an EMBL/GenBank/DDBJ whole genome shotgun (WGS) entry which is preliminary data.</text>
</comment>
<organism evidence="1 2">
    <name type="scientific">Rhodocytophaga aerolata</name>
    <dbReference type="NCBI Taxonomy" id="455078"/>
    <lineage>
        <taxon>Bacteria</taxon>
        <taxon>Pseudomonadati</taxon>
        <taxon>Bacteroidota</taxon>
        <taxon>Cytophagia</taxon>
        <taxon>Cytophagales</taxon>
        <taxon>Rhodocytophagaceae</taxon>
        <taxon>Rhodocytophaga</taxon>
    </lineage>
</organism>
<evidence type="ECO:0000313" key="2">
    <source>
        <dbReference type="Proteomes" id="UP001168528"/>
    </source>
</evidence>
<reference evidence="1" key="1">
    <citation type="submission" date="2023-07" db="EMBL/GenBank/DDBJ databases">
        <title>The genome sequence of Rhodocytophaga aerolata KACC 12507.</title>
        <authorList>
            <person name="Zhang X."/>
        </authorList>
    </citation>
    <scope>NUCLEOTIDE SEQUENCE</scope>
    <source>
        <strain evidence="1">KACC 12507</strain>
    </source>
</reference>
<name>A0ABT8R4P5_9BACT</name>
<sequence>MRLLEIVTELALCKKRLKQRTEEVGKLDSNSLKHDILLMEIEILRMLIDNLQGMLNKHMQLKINRKTRKAVFAIKPTIN</sequence>
<protein>
    <recommendedName>
        <fullName evidence="3">Four helix bundle protein</fullName>
    </recommendedName>
</protein>
<dbReference type="RefSeq" id="WP_302037718.1">
    <property type="nucleotide sequence ID" value="NZ_JAUKPO010000005.1"/>
</dbReference>
<gene>
    <name evidence="1" type="ORF">Q0590_11655</name>
</gene>
<evidence type="ECO:0000313" key="1">
    <source>
        <dbReference type="EMBL" id="MDO1446914.1"/>
    </source>
</evidence>